<feature type="compositionally biased region" description="Basic and acidic residues" evidence="1">
    <location>
        <begin position="1"/>
        <end position="13"/>
    </location>
</feature>
<reference evidence="2 3" key="1">
    <citation type="submission" date="2017-01" db="EMBL/GenBank/DDBJ databases">
        <title>Genome Analysis of Deinococcus marmoris KOPRI26562.</title>
        <authorList>
            <person name="Kim J.H."/>
            <person name="Oh H.-M."/>
        </authorList>
    </citation>
    <scope>NUCLEOTIDE SEQUENCE [LARGE SCALE GENOMIC DNA]</scope>
    <source>
        <strain evidence="2 3">KOPRI26562</strain>
    </source>
</reference>
<feature type="region of interest" description="Disordered" evidence="1">
    <location>
        <begin position="1"/>
        <end position="43"/>
    </location>
</feature>
<dbReference type="AlphaFoldDB" id="A0A1U7NZQ0"/>
<sequence>MTPEQQRKEEGGNTHRGSMPAASDPNLCGLSPQPFMNTTVRAV</sequence>
<comment type="caution">
    <text evidence="2">The sequence shown here is derived from an EMBL/GenBank/DDBJ whole genome shotgun (WGS) entry which is preliminary data.</text>
</comment>
<evidence type="ECO:0000313" key="2">
    <source>
        <dbReference type="EMBL" id="OLV18393.1"/>
    </source>
</evidence>
<name>A0A1U7NZQ0_9DEIO</name>
<gene>
    <name evidence="2" type="ORF">BOO71_0006274</name>
</gene>
<accession>A0A1U7NZQ0</accession>
<organism evidence="2 3">
    <name type="scientific">Deinococcus marmoris</name>
    <dbReference type="NCBI Taxonomy" id="249408"/>
    <lineage>
        <taxon>Bacteria</taxon>
        <taxon>Thermotogati</taxon>
        <taxon>Deinococcota</taxon>
        <taxon>Deinococci</taxon>
        <taxon>Deinococcales</taxon>
        <taxon>Deinococcaceae</taxon>
        <taxon>Deinococcus</taxon>
    </lineage>
</organism>
<protein>
    <submittedName>
        <fullName evidence="2">Uncharacterized protein</fullName>
    </submittedName>
</protein>
<evidence type="ECO:0000313" key="3">
    <source>
        <dbReference type="Proteomes" id="UP000186607"/>
    </source>
</evidence>
<feature type="compositionally biased region" description="Polar residues" evidence="1">
    <location>
        <begin position="34"/>
        <end position="43"/>
    </location>
</feature>
<keyword evidence="3" id="KW-1185">Reference proteome</keyword>
<evidence type="ECO:0000256" key="1">
    <source>
        <dbReference type="SAM" id="MobiDB-lite"/>
    </source>
</evidence>
<dbReference type="STRING" id="249408.BOO71_0006274"/>
<dbReference type="EMBL" id="MSTI01000068">
    <property type="protein sequence ID" value="OLV18393.1"/>
    <property type="molecule type" value="Genomic_DNA"/>
</dbReference>
<dbReference type="Proteomes" id="UP000186607">
    <property type="component" value="Unassembled WGS sequence"/>
</dbReference>
<proteinExistence type="predicted"/>